<dbReference type="AlphaFoldDB" id="A0A8J3ZHZ3"/>
<name>A0A8J3ZHZ3_9ACTN</name>
<proteinExistence type="predicted"/>
<organism evidence="2 3">
    <name type="scientific">Virgisporangium aurantiacum</name>
    <dbReference type="NCBI Taxonomy" id="175570"/>
    <lineage>
        <taxon>Bacteria</taxon>
        <taxon>Bacillati</taxon>
        <taxon>Actinomycetota</taxon>
        <taxon>Actinomycetes</taxon>
        <taxon>Micromonosporales</taxon>
        <taxon>Micromonosporaceae</taxon>
        <taxon>Virgisporangium</taxon>
    </lineage>
</organism>
<gene>
    <name evidence="2" type="ORF">Vau01_094110</name>
</gene>
<evidence type="ECO:0000259" key="1">
    <source>
        <dbReference type="SMART" id="SM00866"/>
    </source>
</evidence>
<feature type="domain" description="UbiC transcription regulator-associated" evidence="1">
    <location>
        <begin position="33"/>
        <end position="175"/>
    </location>
</feature>
<sequence length="184" mass="20686">MRAEHRTWFRPDRYSRRRREETGLSPFRIAVAGQGGTSATETRSVTRAEASDDIARRLGLRRGTEVVQRENLYFVDDEPVQHGVTYIPATIAGDSEIATATDLGPGSIYARFEELGWPVAVVREEVTARMPTPAEAESLAIPPGVPVIEMTHTSMDDWKRPFEVTRFVLRADRLGLDYEVPIED</sequence>
<dbReference type="Pfam" id="PF07702">
    <property type="entry name" value="UTRA"/>
    <property type="match status" value="1"/>
</dbReference>
<dbReference type="EMBL" id="BOPG01000072">
    <property type="protein sequence ID" value="GIJ61895.1"/>
    <property type="molecule type" value="Genomic_DNA"/>
</dbReference>
<dbReference type="GO" id="GO:0003677">
    <property type="term" value="F:DNA binding"/>
    <property type="evidence" value="ECO:0007669"/>
    <property type="project" value="InterPro"/>
</dbReference>
<evidence type="ECO:0000313" key="2">
    <source>
        <dbReference type="EMBL" id="GIJ61895.1"/>
    </source>
</evidence>
<dbReference type="Gene3D" id="3.40.1410.10">
    <property type="entry name" value="Chorismate lyase-like"/>
    <property type="match status" value="1"/>
</dbReference>
<dbReference type="SMART" id="SM00866">
    <property type="entry name" value="UTRA"/>
    <property type="match status" value="1"/>
</dbReference>
<dbReference type="InterPro" id="IPR050679">
    <property type="entry name" value="Bact_HTH_transcr_reg"/>
</dbReference>
<evidence type="ECO:0000313" key="3">
    <source>
        <dbReference type="Proteomes" id="UP000612585"/>
    </source>
</evidence>
<comment type="caution">
    <text evidence="2">The sequence shown here is derived from an EMBL/GenBank/DDBJ whole genome shotgun (WGS) entry which is preliminary data.</text>
</comment>
<dbReference type="InterPro" id="IPR028978">
    <property type="entry name" value="Chorismate_lyase_/UTRA_dom_sf"/>
</dbReference>
<dbReference type="GO" id="GO:0045892">
    <property type="term" value="P:negative regulation of DNA-templated transcription"/>
    <property type="evidence" value="ECO:0007669"/>
    <property type="project" value="TreeGrafter"/>
</dbReference>
<dbReference type="PANTHER" id="PTHR44846:SF17">
    <property type="entry name" value="GNTR-FAMILY TRANSCRIPTIONAL REGULATOR"/>
    <property type="match status" value="1"/>
</dbReference>
<dbReference type="PANTHER" id="PTHR44846">
    <property type="entry name" value="MANNOSYL-D-GLYCERATE TRANSPORT/METABOLISM SYSTEM REPRESSOR MNGR-RELATED"/>
    <property type="match status" value="1"/>
</dbReference>
<dbReference type="InterPro" id="IPR011663">
    <property type="entry name" value="UTRA"/>
</dbReference>
<dbReference type="SUPFAM" id="SSF64288">
    <property type="entry name" value="Chorismate lyase-like"/>
    <property type="match status" value="1"/>
</dbReference>
<dbReference type="Proteomes" id="UP000612585">
    <property type="component" value="Unassembled WGS sequence"/>
</dbReference>
<protein>
    <recommendedName>
        <fullName evidence="1">UbiC transcription regulator-associated domain-containing protein</fullName>
    </recommendedName>
</protein>
<keyword evidence="3" id="KW-1185">Reference proteome</keyword>
<accession>A0A8J3ZHZ3</accession>
<reference evidence="2" key="1">
    <citation type="submission" date="2021-01" db="EMBL/GenBank/DDBJ databases">
        <title>Whole genome shotgun sequence of Virgisporangium aurantiacum NBRC 16421.</title>
        <authorList>
            <person name="Komaki H."/>
            <person name="Tamura T."/>
        </authorList>
    </citation>
    <scope>NUCLEOTIDE SEQUENCE</scope>
    <source>
        <strain evidence="2">NBRC 16421</strain>
    </source>
</reference>